<evidence type="ECO:0000313" key="3">
    <source>
        <dbReference type="Proteomes" id="UP000650467"/>
    </source>
</evidence>
<accession>A0A835VWT7</accession>
<name>A0A835VWT7_CHLIN</name>
<evidence type="ECO:0000256" key="1">
    <source>
        <dbReference type="SAM" id="MobiDB-lite"/>
    </source>
</evidence>
<gene>
    <name evidence="2" type="ORF">HXX76_011564</name>
</gene>
<reference evidence="2" key="1">
    <citation type="journal article" date="2020" name="bioRxiv">
        <title>Comparative genomics of Chlamydomonas.</title>
        <authorList>
            <person name="Craig R.J."/>
            <person name="Hasan A.R."/>
            <person name="Ness R.W."/>
            <person name="Keightley P.D."/>
        </authorList>
    </citation>
    <scope>NUCLEOTIDE SEQUENCE</scope>
    <source>
        <strain evidence="2">SAG 7.73</strain>
    </source>
</reference>
<sequence length="170" mass="18017">MMAAYDQIHNAGAVGEYMMDGGGAILNPEGVPIAGPVYASCNYCLKDNHTYSYDWARAGCALPVKGPENIGLPGCTVIDIPGLPAGEIILAAPASRATVYRKKLYQDAVGNYARPDIWSVTWHNAPKDTMFTDIPMTTDGLKGYDAGAAQFDAPGDAAPNGPIRLEDPEL</sequence>
<dbReference type="AlphaFoldDB" id="A0A835VWT7"/>
<organism evidence="2 3">
    <name type="scientific">Chlamydomonas incerta</name>
    <dbReference type="NCBI Taxonomy" id="51695"/>
    <lineage>
        <taxon>Eukaryota</taxon>
        <taxon>Viridiplantae</taxon>
        <taxon>Chlorophyta</taxon>
        <taxon>core chlorophytes</taxon>
        <taxon>Chlorophyceae</taxon>
        <taxon>CS clade</taxon>
        <taxon>Chlamydomonadales</taxon>
        <taxon>Chlamydomonadaceae</taxon>
        <taxon>Chlamydomonas</taxon>
    </lineage>
</organism>
<dbReference type="Proteomes" id="UP000650467">
    <property type="component" value="Unassembled WGS sequence"/>
</dbReference>
<dbReference type="EMBL" id="JAEHOC010000034">
    <property type="protein sequence ID" value="KAG2428444.1"/>
    <property type="molecule type" value="Genomic_DNA"/>
</dbReference>
<proteinExistence type="predicted"/>
<protein>
    <submittedName>
        <fullName evidence="2">Uncharacterized protein</fullName>
    </submittedName>
</protein>
<feature type="region of interest" description="Disordered" evidence="1">
    <location>
        <begin position="151"/>
        <end position="170"/>
    </location>
</feature>
<evidence type="ECO:0000313" key="2">
    <source>
        <dbReference type="EMBL" id="KAG2428444.1"/>
    </source>
</evidence>
<dbReference type="OrthoDB" id="1925350at2759"/>
<comment type="caution">
    <text evidence="2">The sequence shown here is derived from an EMBL/GenBank/DDBJ whole genome shotgun (WGS) entry which is preliminary data.</text>
</comment>
<keyword evidence="3" id="KW-1185">Reference proteome</keyword>